<dbReference type="eggNOG" id="COG1396">
    <property type="taxonomic scope" value="Bacteria"/>
</dbReference>
<dbReference type="GO" id="GO:0003677">
    <property type="term" value="F:DNA binding"/>
    <property type="evidence" value="ECO:0007669"/>
    <property type="project" value="InterPro"/>
</dbReference>
<dbReference type="SUPFAM" id="SSF47413">
    <property type="entry name" value="lambda repressor-like DNA-binding domains"/>
    <property type="match status" value="1"/>
</dbReference>
<gene>
    <name evidence="2" type="ORF">UO65_1546</name>
</gene>
<accession>W7J2H6</accession>
<dbReference type="EMBL" id="AYXG01000054">
    <property type="protein sequence ID" value="EWC63136.1"/>
    <property type="molecule type" value="Genomic_DNA"/>
</dbReference>
<dbReference type="InterPro" id="IPR011990">
    <property type="entry name" value="TPR-like_helical_dom_sf"/>
</dbReference>
<proteinExistence type="predicted"/>
<feature type="domain" description="HTH cro/C1-type" evidence="1">
    <location>
        <begin position="8"/>
        <end position="62"/>
    </location>
</feature>
<evidence type="ECO:0000313" key="3">
    <source>
        <dbReference type="Proteomes" id="UP000019277"/>
    </source>
</evidence>
<sequence>MNDLGATLRAARVAAGLSLDGMSRLTHFSKSTLGHIETGRRVVQGEHVIAYSRVLGLSIETLCGKPFDPLRMAHEWLVRETPVHEHLRSGRRIGSSLVDTLENRVVELRHLDDLVGGRDLFPVVQREFEEVQMLAKEASFSEVNGRRLLVAVGELAQLAGWVASDAGRYPEAQATYLTGVAAAREADDQVLVGQLFSSLAYQMANVGDPADAVLLAQSAVAGASEAAPAVKTLLRERLAWSYARARDKTSALRTLGLVDEEWERRSRNDDEPEWVYWLNRHEIDVMAGRCLIELGQPSAAKPLLLGAIEAYSPDHVREKALYMTWLAESQANAGELDEARLTLEQARTVSGSVQSSRLELRMRQVERLAN</sequence>
<organism evidence="2 3">
    <name type="scientific">Actinokineospora spheciospongiae</name>
    <dbReference type="NCBI Taxonomy" id="909613"/>
    <lineage>
        <taxon>Bacteria</taxon>
        <taxon>Bacillati</taxon>
        <taxon>Actinomycetota</taxon>
        <taxon>Actinomycetes</taxon>
        <taxon>Pseudonocardiales</taxon>
        <taxon>Pseudonocardiaceae</taxon>
        <taxon>Actinokineospora</taxon>
    </lineage>
</organism>
<dbReference type="Gene3D" id="1.10.260.40">
    <property type="entry name" value="lambda repressor-like DNA-binding domains"/>
    <property type="match status" value="1"/>
</dbReference>
<dbReference type="InterPro" id="IPR001387">
    <property type="entry name" value="Cro/C1-type_HTH"/>
</dbReference>
<dbReference type="SUPFAM" id="SSF48452">
    <property type="entry name" value="TPR-like"/>
    <property type="match status" value="1"/>
</dbReference>
<dbReference type="PATRIC" id="fig|909613.9.peg.1558"/>
<keyword evidence="3" id="KW-1185">Reference proteome</keyword>
<dbReference type="Gene3D" id="1.25.40.10">
    <property type="entry name" value="Tetratricopeptide repeat domain"/>
    <property type="match status" value="1"/>
</dbReference>
<reference evidence="2 3" key="1">
    <citation type="journal article" date="2014" name="Genome Announc.">
        <title>Draft Genome Sequence of the Antitrypanosomally Active Sponge-Associated Bacterium Actinokineospora sp. Strain EG49.</title>
        <authorList>
            <person name="Harjes J."/>
            <person name="Ryu T."/>
            <person name="Abdelmohsen U.R."/>
            <person name="Moitinho-Silva L."/>
            <person name="Horn H."/>
            <person name="Ravasi T."/>
            <person name="Hentschel U."/>
        </authorList>
    </citation>
    <scope>NUCLEOTIDE SEQUENCE [LARGE SCALE GENOMIC DNA]</scope>
    <source>
        <strain evidence="2 3">EG49</strain>
    </source>
</reference>
<name>W7J2H6_9PSEU</name>
<dbReference type="CDD" id="cd00093">
    <property type="entry name" value="HTH_XRE"/>
    <property type="match status" value="1"/>
</dbReference>
<protein>
    <submittedName>
        <fullName evidence="2">Putative arylsulfatase regulatory protein</fullName>
    </submittedName>
</protein>
<dbReference type="Proteomes" id="UP000019277">
    <property type="component" value="Unassembled WGS sequence"/>
</dbReference>
<dbReference type="PROSITE" id="PS50943">
    <property type="entry name" value="HTH_CROC1"/>
    <property type="match status" value="1"/>
</dbReference>
<comment type="caution">
    <text evidence="2">The sequence shown here is derived from an EMBL/GenBank/DDBJ whole genome shotgun (WGS) entry which is preliminary data.</text>
</comment>
<dbReference type="STRING" id="909613.UO65_1546"/>
<dbReference type="RefSeq" id="WP_233427468.1">
    <property type="nucleotide sequence ID" value="NZ_AYXG01000054.1"/>
</dbReference>
<dbReference type="AlphaFoldDB" id="W7J2H6"/>
<dbReference type="SMART" id="SM00530">
    <property type="entry name" value="HTH_XRE"/>
    <property type="match status" value="1"/>
</dbReference>
<dbReference type="Pfam" id="PF13560">
    <property type="entry name" value="HTH_31"/>
    <property type="match status" value="1"/>
</dbReference>
<evidence type="ECO:0000259" key="1">
    <source>
        <dbReference type="PROSITE" id="PS50943"/>
    </source>
</evidence>
<evidence type="ECO:0000313" key="2">
    <source>
        <dbReference type="EMBL" id="EWC63136.1"/>
    </source>
</evidence>
<dbReference type="InterPro" id="IPR010982">
    <property type="entry name" value="Lambda_DNA-bd_dom_sf"/>
</dbReference>